<dbReference type="SMART" id="SM00449">
    <property type="entry name" value="SPRY"/>
    <property type="match status" value="1"/>
</dbReference>
<dbReference type="PANTHER" id="PTHR24106">
    <property type="entry name" value="NACHT, LRR AND CARD DOMAINS-CONTAINING"/>
    <property type="match status" value="1"/>
</dbReference>
<reference evidence="10" key="1">
    <citation type="journal article" date="2023" name="Front. Mar. Sci.">
        <title>A new Merluccius polli reference genome to investigate the effects of global change in West African waters.</title>
        <authorList>
            <person name="Mateo J.L."/>
            <person name="Blanco-Fernandez C."/>
            <person name="Garcia-Vazquez E."/>
            <person name="Machado-Schiaffino G."/>
        </authorList>
    </citation>
    <scope>NUCLEOTIDE SEQUENCE</scope>
    <source>
        <strain evidence="10">C29</strain>
        <tissue evidence="10">Fin</tissue>
    </source>
</reference>
<feature type="domain" description="B30.2/SPRY" evidence="8">
    <location>
        <begin position="1263"/>
        <end position="1467"/>
    </location>
</feature>
<dbReference type="InterPro" id="IPR003879">
    <property type="entry name" value="Butyrophylin_SPRY"/>
</dbReference>
<dbReference type="InterPro" id="IPR007111">
    <property type="entry name" value="NACHT_NTPase"/>
</dbReference>
<feature type="compositionally biased region" description="Basic and acidic residues" evidence="7">
    <location>
        <begin position="147"/>
        <end position="156"/>
    </location>
</feature>
<evidence type="ECO:0000256" key="5">
    <source>
        <dbReference type="ARBA" id="ARBA00022741"/>
    </source>
</evidence>
<keyword evidence="5" id="KW-0547">Nucleotide-binding</keyword>
<name>A0AA47ND79_MERPO</name>
<dbReference type="Pfam" id="PF17776">
    <property type="entry name" value="NLRC4_HD2"/>
    <property type="match status" value="1"/>
</dbReference>
<evidence type="ECO:0000313" key="11">
    <source>
        <dbReference type="Proteomes" id="UP001174136"/>
    </source>
</evidence>
<feature type="compositionally biased region" description="Basic and acidic residues" evidence="7">
    <location>
        <begin position="21"/>
        <end position="38"/>
    </location>
</feature>
<dbReference type="Gene3D" id="2.60.120.920">
    <property type="match status" value="1"/>
</dbReference>
<dbReference type="FunFam" id="3.80.10.10:FF:000100">
    <property type="entry name" value="Si:dkey-11n14.1"/>
    <property type="match status" value="2"/>
</dbReference>
<sequence length="1467" mass="164109">MNVSEESEEGGPTCKTTLPCEHGRQSKAESPEQQERSRSPVPSCVSMKSDNSMDPPEHFKDGNQSTGRRSELRERSDTPVLPSCVVMKSNRPIGHPENFKDERPSTEESPEQQERSRSPVPSCVSLKSHNSMDPPEHFKDGIQSTGRRSELRERSDTPVLPSCVVMKSNRSIGHPENFKDERPSTEESPEQQERSRSPVPSCVSLKSHNSMDPPEHFKDGNQSTGRRSELRERSDTPVLPSCVVMKSNRSIGHPENFKDERPSTEERQHQESSNDTSEPMQQYQSAPKSKFTLVKENAHKFVDQELDMLLGDDILQYPQCSGNQGEGDDGEAVDEEEEKQRKSAIKGVEKILLFSLMSMKEEAMAHTLKSESLVVKCKQKLKCHLKNKFQSLFEGIAKAGQPSLLNEIYTELFITEGGSGDVNSEHEIRLIHIASRKPIKKEISIKCNDIFKTTSEQAQPIRRILTTGVAGIGKTVLTHKFTLDWAEGKANNDIDFTFPFTFRELNLLKEKTFSMVELIHQFFNETKKAGISNFDKFNIVFIFDGLDECRLPLAFQKNGIWTDFEKPTSVDVLLTNLIMGNLLPNARIWITTRPAAANQIPASCVDMLTEVRGFTDTQKEEYFRKRFRQETLASTIISHIKTSRSLHIMCHIPVFCWITSTVMEDFFKTCQRHGEMPKTLTKMYIHFLTVQSKQENMRYNGKPIPDSDWFKKSRKILLSLGKLAFNQLEKGNLIFYEADLAECDINIRAALKYSAVFTQIFKEECGLYQDKVFCFFHLSIQEFLAAVYIFWSFIETGVNALTKQPYTIDLQHLYKSAVNKALQSGNGHLDLFLRFLLGLSLETNQILLQGLLGQTGSSSQTNQGTVSYIKEKIGGDLSPERSINLFHCLNELNDRSLVEDIQQFLTSGGLARKTLSSAQWSALVFILVSSDKELEVFDLKKYSASEEGLLRLLPVAKVSKQLLLSGCNLSERCCEALASVLSSNSSSLRELDLSTNDLQDSGVKLLSAGLGSPHCTLETLRLSACLVTKDGCEALASVLSSNSSSLRELDLSTNDLQDSGVKLLSAGLGSPLETLRMNGCHLTERCCEALASVLSSNSSSLRELDLSTNDLQDSGVRLLSAGLGSPHCTLETLRLNGCNLSERCCEALASVLSSNSSSLRELDLSTNDLQDSGVKLLSAGLGSPQCRLETLRLSGCMVTQEGCASLASALSSNPSHLRELDLSYNHPAGDSGVTLLSAGLEDPRWRLDTLSVEHSGVWRLKSGLRKCKCLFCSKYYLNDACELTLDPNTAYTSLSLSESNRRVRLVKEEQSYPDHPERFDFYQQVLCREGLTGRCYWEVEIQGDACIGVAHREIRSKGQGNDSYLGGQDKSWCLKCYAEHYIAWYNNRRTDIRLPRSTRRVGVYVDSHAGTLSFYRVTPEVCGRVGGPSSHTPTHVHTFQSTFIQKLYPGFGFKFWRSGDTVILCEL</sequence>
<dbReference type="CDD" id="cd16040">
    <property type="entry name" value="SPRY_PRY_SNTX"/>
    <property type="match status" value="1"/>
</dbReference>
<keyword evidence="2" id="KW-0963">Cytoplasm</keyword>
<evidence type="ECO:0000256" key="1">
    <source>
        <dbReference type="ARBA" id="ARBA00004496"/>
    </source>
</evidence>
<dbReference type="SMART" id="SM01288">
    <property type="entry name" value="FISNA"/>
    <property type="match status" value="1"/>
</dbReference>
<dbReference type="PRINTS" id="PR01407">
    <property type="entry name" value="BUTYPHLNCDUF"/>
</dbReference>
<dbReference type="Pfam" id="PF13765">
    <property type="entry name" value="PRY"/>
    <property type="match status" value="1"/>
</dbReference>
<dbReference type="InterPro" id="IPR032675">
    <property type="entry name" value="LRR_dom_sf"/>
</dbReference>
<comment type="caution">
    <text evidence="10">The sequence shown here is derived from an EMBL/GenBank/DDBJ whole genome shotgun (WGS) entry which is preliminary data.</text>
</comment>
<evidence type="ECO:0000313" key="10">
    <source>
        <dbReference type="EMBL" id="KAK0156084.1"/>
    </source>
</evidence>
<evidence type="ECO:0000256" key="2">
    <source>
        <dbReference type="ARBA" id="ARBA00022490"/>
    </source>
</evidence>
<proteinExistence type="predicted"/>
<evidence type="ECO:0000259" key="9">
    <source>
        <dbReference type="PROSITE" id="PS50837"/>
    </source>
</evidence>
<dbReference type="InterPro" id="IPR029495">
    <property type="entry name" value="NACHT-assoc"/>
</dbReference>
<dbReference type="Pfam" id="PF17779">
    <property type="entry name" value="WHD_NOD2"/>
    <property type="match status" value="1"/>
</dbReference>
<gene>
    <name evidence="10" type="primary">NLRC3_3</name>
    <name evidence="10" type="ORF">N1851_001365</name>
</gene>
<evidence type="ECO:0000256" key="4">
    <source>
        <dbReference type="ARBA" id="ARBA00022737"/>
    </source>
</evidence>
<keyword evidence="11" id="KW-1185">Reference proteome</keyword>
<dbReference type="EMBL" id="JAOPHQ010000036">
    <property type="protein sequence ID" value="KAK0156084.1"/>
    <property type="molecule type" value="Genomic_DNA"/>
</dbReference>
<feature type="compositionally biased region" description="Basic and acidic residues" evidence="7">
    <location>
        <begin position="176"/>
        <end position="196"/>
    </location>
</feature>
<dbReference type="InterPro" id="IPR001870">
    <property type="entry name" value="B30.2/SPRY"/>
</dbReference>
<dbReference type="Gene3D" id="3.40.50.300">
    <property type="entry name" value="P-loop containing nucleotide triphosphate hydrolases"/>
    <property type="match status" value="1"/>
</dbReference>
<dbReference type="InterPro" id="IPR041267">
    <property type="entry name" value="NLRP_HD2"/>
</dbReference>
<feature type="compositionally biased region" description="Basic and acidic residues" evidence="7">
    <location>
        <begin position="97"/>
        <end position="117"/>
    </location>
</feature>
<evidence type="ECO:0000256" key="7">
    <source>
        <dbReference type="SAM" id="MobiDB-lite"/>
    </source>
</evidence>
<evidence type="ECO:0000256" key="3">
    <source>
        <dbReference type="ARBA" id="ARBA00022614"/>
    </source>
</evidence>
<dbReference type="SUPFAM" id="SSF52047">
    <property type="entry name" value="RNI-like"/>
    <property type="match status" value="1"/>
</dbReference>
<feature type="compositionally biased region" description="Basic and acidic residues" evidence="7">
    <location>
        <begin position="255"/>
        <end position="272"/>
    </location>
</feature>
<organism evidence="10 11">
    <name type="scientific">Merluccius polli</name>
    <name type="common">Benguela hake</name>
    <name type="synonym">Merluccius cadenati</name>
    <dbReference type="NCBI Taxonomy" id="89951"/>
    <lineage>
        <taxon>Eukaryota</taxon>
        <taxon>Metazoa</taxon>
        <taxon>Chordata</taxon>
        <taxon>Craniata</taxon>
        <taxon>Vertebrata</taxon>
        <taxon>Euteleostomi</taxon>
        <taxon>Actinopterygii</taxon>
        <taxon>Neopterygii</taxon>
        <taxon>Teleostei</taxon>
        <taxon>Neoteleostei</taxon>
        <taxon>Acanthomorphata</taxon>
        <taxon>Zeiogadaria</taxon>
        <taxon>Gadariae</taxon>
        <taxon>Gadiformes</taxon>
        <taxon>Gadoidei</taxon>
        <taxon>Merlucciidae</taxon>
        <taxon>Merluccius</taxon>
    </lineage>
</organism>
<dbReference type="InterPro" id="IPR041075">
    <property type="entry name" value="NOD1/2_WH"/>
</dbReference>
<dbReference type="Proteomes" id="UP001174136">
    <property type="component" value="Unassembled WGS sequence"/>
</dbReference>
<feature type="compositionally biased region" description="Acidic residues" evidence="7">
    <location>
        <begin position="326"/>
        <end position="337"/>
    </location>
</feature>
<dbReference type="InterPro" id="IPR001611">
    <property type="entry name" value="Leu-rich_rpt"/>
</dbReference>
<dbReference type="Pfam" id="PF13516">
    <property type="entry name" value="LRR_6"/>
    <property type="match status" value="5"/>
</dbReference>
<dbReference type="InterPro" id="IPR043136">
    <property type="entry name" value="B30.2/SPRY_sf"/>
</dbReference>
<feature type="region of interest" description="Disordered" evidence="7">
    <location>
        <begin position="1"/>
        <end position="287"/>
    </location>
</feature>
<dbReference type="GO" id="GO:0005737">
    <property type="term" value="C:cytoplasm"/>
    <property type="evidence" value="ECO:0007669"/>
    <property type="project" value="UniProtKB-SubCell"/>
</dbReference>
<feature type="compositionally biased region" description="Basic and acidic residues" evidence="7">
    <location>
        <begin position="226"/>
        <end position="235"/>
    </location>
</feature>
<dbReference type="Gene3D" id="3.80.10.10">
    <property type="entry name" value="Ribonuclease Inhibitor"/>
    <property type="match status" value="3"/>
</dbReference>
<dbReference type="Pfam" id="PF05729">
    <property type="entry name" value="NACHT"/>
    <property type="match status" value="1"/>
</dbReference>
<dbReference type="FunFam" id="3.40.50.300:FF:001524">
    <property type="entry name" value="Si:dkey-126g1.7"/>
    <property type="match status" value="1"/>
</dbReference>
<dbReference type="SMART" id="SM00589">
    <property type="entry name" value="PRY"/>
    <property type="match status" value="1"/>
</dbReference>
<dbReference type="Pfam" id="PF00622">
    <property type="entry name" value="SPRY"/>
    <property type="match status" value="1"/>
</dbReference>
<protein>
    <submittedName>
        <fullName evidence="10">NLR family CARD domain-containing protein 3</fullName>
    </submittedName>
</protein>
<dbReference type="GO" id="GO:0005524">
    <property type="term" value="F:ATP binding"/>
    <property type="evidence" value="ECO:0007669"/>
    <property type="project" value="UniProtKB-KW"/>
</dbReference>
<dbReference type="InterPro" id="IPR006574">
    <property type="entry name" value="PRY"/>
</dbReference>
<dbReference type="InterPro" id="IPR051261">
    <property type="entry name" value="NLR"/>
</dbReference>
<dbReference type="SUPFAM" id="SSF49899">
    <property type="entry name" value="Concanavalin A-like lectins/glucanases"/>
    <property type="match status" value="1"/>
</dbReference>
<accession>A0AA47ND79</accession>
<keyword evidence="6" id="KW-0067">ATP-binding</keyword>
<feature type="region of interest" description="Disordered" evidence="7">
    <location>
        <begin position="319"/>
        <end position="341"/>
    </location>
</feature>
<dbReference type="PROSITE" id="PS50837">
    <property type="entry name" value="NACHT"/>
    <property type="match status" value="1"/>
</dbReference>
<feature type="compositionally biased region" description="Basic and acidic residues" evidence="7">
    <location>
        <begin position="68"/>
        <end position="77"/>
    </location>
</feature>
<keyword evidence="3" id="KW-0433">Leucine-rich repeat</keyword>
<feature type="domain" description="NACHT" evidence="9">
    <location>
        <begin position="462"/>
        <end position="596"/>
    </location>
</feature>
<comment type="subcellular location">
    <subcellularLocation>
        <location evidence="1">Cytoplasm</location>
    </subcellularLocation>
</comment>
<dbReference type="Pfam" id="PF14484">
    <property type="entry name" value="FISNA"/>
    <property type="match status" value="1"/>
</dbReference>
<dbReference type="SMART" id="SM00368">
    <property type="entry name" value="LRR_RI"/>
    <property type="match status" value="9"/>
</dbReference>
<dbReference type="InterPro" id="IPR003877">
    <property type="entry name" value="SPRY_dom"/>
</dbReference>
<evidence type="ECO:0000259" key="8">
    <source>
        <dbReference type="PROSITE" id="PS50188"/>
    </source>
</evidence>
<feature type="compositionally biased region" description="Polar residues" evidence="7">
    <location>
        <begin position="273"/>
        <end position="287"/>
    </location>
</feature>
<dbReference type="PROSITE" id="PS50188">
    <property type="entry name" value="B302_SPRY"/>
    <property type="match status" value="1"/>
</dbReference>
<dbReference type="InterPro" id="IPR027417">
    <property type="entry name" value="P-loop_NTPase"/>
</dbReference>
<dbReference type="InterPro" id="IPR013320">
    <property type="entry name" value="ConA-like_dom_sf"/>
</dbReference>
<keyword evidence="4" id="KW-0677">Repeat</keyword>
<evidence type="ECO:0000256" key="6">
    <source>
        <dbReference type="ARBA" id="ARBA00022840"/>
    </source>
</evidence>